<dbReference type="InterPro" id="IPR017452">
    <property type="entry name" value="GPCR_Rhodpsn_7TM"/>
</dbReference>
<dbReference type="OMA" id="CAWLIVS"/>
<dbReference type="SUPFAM" id="SSF81321">
    <property type="entry name" value="Family A G protein-coupled receptor-like"/>
    <property type="match status" value="1"/>
</dbReference>
<feature type="transmembrane region" description="Helical" evidence="10">
    <location>
        <begin position="94"/>
        <end position="122"/>
    </location>
</feature>
<keyword evidence="4 10" id="KW-1133">Transmembrane helix</keyword>
<feature type="transmembrane region" description="Helical" evidence="10">
    <location>
        <begin position="245"/>
        <end position="269"/>
    </location>
</feature>
<organism evidence="12 13">
    <name type="scientific">Patiria miniata</name>
    <name type="common">Bat star</name>
    <name type="synonym">Asterina miniata</name>
    <dbReference type="NCBI Taxonomy" id="46514"/>
    <lineage>
        <taxon>Eukaryota</taxon>
        <taxon>Metazoa</taxon>
        <taxon>Echinodermata</taxon>
        <taxon>Eleutherozoa</taxon>
        <taxon>Asterozoa</taxon>
        <taxon>Asteroidea</taxon>
        <taxon>Valvatacea</taxon>
        <taxon>Valvatida</taxon>
        <taxon>Asterinidae</taxon>
        <taxon>Patiria</taxon>
    </lineage>
</organism>
<evidence type="ECO:0000256" key="4">
    <source>
        <dbReference type="ARBA" id="ARBA00022989"/>
    </source>
</evidence>
<evidence type="ECO:0000256" key="2">
    <source>
        <dbReference type="ARBA" id="ARBA00022475"/>
    </source>
</evidence>
<sequence length="322" mass="35668">MECTHNETDTMLPDDDDDRLSPVVIALRTAYIALNSLAIILANALTLAVMWRARGEFPPGSTKLVMSSLALSDLAVGVLSISCVPLSAMDRWPFGDTVCTLMCSVLVLFGGISIGNLLSLTLDRFVAITRPFSYPTLMSRNRVLCMTWFQWIILTVLTVIIMVTVRPRVRYNRAAAMCLIQQGQEALALDINYLCLSFILPIAAMLGIYIKLIHTTRQQAKKINTVNTASSTGGSSRAKAGSGKAVRLFCVVVIVYTICYLPFSAVRVYADLHPLARLPPAVDFVCAWLIVSNSFWNFVIYVVMNGTFRQLSKQILLEIFKR</sequence>
<reference evidence="12" key="1">
    <citation type="submission" date="2022-11" db="UniProtKB">
        <authorList>
            <consortium name="EnsemblMetazoa"/>
        </authorList>
    </citation>
    <scope>IDENTIFICATION</scope>
</reference>
<dbReference type="PRINTS" id="PR00237">
    <property type="entry name" value="GPCRRHODOPSN"/>
</dbReference>
<feature type="transmembrane region" description="Helical" evidence="10">
    <location>
        <begin position="143"/>
        <end position="165"/>
    </location>
</feature>
<keyword evidence="7 9" id="KW-0675">Receptor</keyword>
<evidence type="ECO:0000256" key="8">
    <source>
        <dbReference type="ARBA" id="ARBA00023224"/>
    </source>
</evidence>
<dbReference type="AlphaFoldDB" id="A0A913ZWS3"/>
<evidence type="ECO:0000256" key="9">
    <source>
        <dbReference type="RuleBase" id="RU000688"/>
    </source>
</evidence>
<dbReference type="InterPro" id="IPR000276">
    <property type="entry name" value="GPCR_Rhodpsn"/>
</dbReference>
<evidence type="ECO:0000313" key="12">
    <source>
        <dbReference type="EnsemblMetazoa" id="XP_038056098.1"/>
    </source>
</evidence>
<protein>
    <recommendedName>
        <fullName evidence="11">G-protein coupled receptors family 1 profile domain-containing protein</fullName>
    </recommendedName>
</protein>
<dbReference type="GO" id="GO:0004930">
    <property type="term" value="F:G protein-coupled receptor activity"/>
    <property type="evidence" value="ECO:0007669"/>
    <property type="project" value="UniProtKB-KW"/>
</dbReference>
<feature type="domain" description="G-protein coupled receptors family 1 profile" evidence="11">
    <location>
        <begin position="42"/>
        <end position="301"/>
    </location>
</feature>
<evidence type="ECO:0000256" key="7">
    <source>
        <dbReference type="ARBA" id="ARBA00023170"/>
    </source>
</evidence>
<name>A0A913ZWS3_PATMI</name>
<dbReference type="PANTHER" id="PTHR24249">
    <property type="entry name" value="HISTAMINE RECEPTOR-RELATED G-PROTEIN COUPLED RECEPTOR"/>
    <property type="match status" value="1"/>
</dbReference>
<evidence type="ECO:0000256" key="5">
    <source>
        <dbReference type="ARBA" id="ARBA00023040"/>
    </source>
</evidence>
<dbReference type="EnsemblMetazoa" id="XM_038200170.1">
    <property type="protein sequence ID" value="XP_038056098.1"/>
    <property type="gene ID" value="LOC119728098"/>
</dbReference>
<dbReference type="Gene3D" id="1.20.1070.10">
    <property type="entry name" value="Rhodopsin 7-helix transmembrane proteins"/>
    <property type="match status" value="1"/>
</dbReference>
<dbReference type="Proteomes" id="UP000887568">
    <property type="component" value="Unplaced"/>
</dbReference>
<feature type="transmembrane region" description="Helical" evidence="10">
    <location>
        <begin position="30"/>
        <end position="52"/>
    </location>
</feature>
<dbReference type="OrthoDB" id="10053194at2759"/>
<dbReference type="PROSITE" id="PS50262">
    <property type="entry name" value="G_PROTEIN_RECEP_F1_2"/>
    <property type="match status" value="1"/>
</dbReference>
<keyword evidence="8 9" id="KW-0807">Transducer</keyword>
<evidence type="ECO:0000256" key="10">
    <source>
        <dbReference type="SAM" id="Phobius"/>
    </source>
</evidence>
<proteinExistence type="inferred from homology"/>
<keyword evidence="6 10" id="KW-0472">Membrane</keyword>
<keyword evidence="3 9" id="KW-0812">Transmembrane</keyword>
<dbReference type="RefSeq" id="XP_038056098.1">
    <property type="nucleotide sequence ID" value="XM_038200170.1"/>
</dbReference>
<feature type="transmembrane region" description="Helical" evidence="10">
    <location>
        <begin position="64"/>
        <end position="88"/>
    </location>
</feature>
<comment type="similarity">
    <text evidence="9">Belongs to the G-protein coupled receptor 1 family.</text>
</comment>
<dbReference type="PANTHER" id="PTHR24249:SF418">
    <property type="entry name" value="G-PROTEIN COUPLED RECEPTORS FAMILY 1 PROFILE DOMAIN-CONTAINING PROTEIN"/>
    <property type="match status" value="1"/>
</dbReference>
<feature type="transmembrane region" description="Helical" evidence="10">
    <location>
        <begin position="281"/>
        <end position="304"/>
    </location>
</feature>
<dbReference type="PROSITE" id="PS00237">
    <property type="entry name" value="G_PROTEIN_RECEP_F1_1"/>
    <property type="match status" value="1"/>
</dbReference>
<feature type="transmembrane region" description="Helical" evidence="10">
    <location>
        <begin position="191"/>
        <end position="212"/>
    </location>
</feature>
<evidence type="ECO:0000313" key="13">
    <source>
        <dbReference type="Proteomes" id="UP000887568"/>
    </source>
</evidence>
<evidence type="ECO:0000256" key="6">
    <source>
        <dbReference type="ARBA" id="ARBA00023136"/>
    </source>
</evidence>
<evidence type="ECO:0000256" key="3">
    <source>
        <dbReference type="ARBA" id="ARBA00022692"/>
    </source>
</evidence>
<evidence type="ECO:0000256" key="1">
    <source>
        <dbReference type="ARBA" id="ARBA00004651"/>
    </source>
</evidence>
<dbReference type="InterPro" id="IPR050569">
    <property type="entry name" value="TAAR"/>
</dbReference>
<keyword evidence="5 9" id="KW-0297">G-protein coupled receptor</keyword>
<keyword evidence="2" id="KW-1003">Cell membrane</keyword>
<keyword evidence="13" id="KW-1185">Reference proteome</keyword>
<dbReference type="Pfam" id="PF00001">
    <property type="entry name" value="7tm_1"/>
    <property type="match status" value="1"/>
</dbReference>
<evidence type="ECO:0000259" key="11">
    <source>
        <dbReference type="PROSITE" id="PS50262"/>
    </source>
</evidence>
<dbReference type="GeneID" id="119728098"/>
<dbReference type="CDD" id="cd00637">
    <property type="entry name" value="7tm_classA_rhodopsin-like"/>
    <property type="match status" value="1"/>
</dbReference>
<comment type="subcellular location">
    <subcellularLocation>
        <location evidence="1">Cell membrane</location>
        <topology evidence="1">Multi-pass membrane protein</topology>
    </subcellularLocation>
</comment>
<dbReference type="GO" id="GO:0005886">
    <property type="term" value="C:plasma membrane"/>
    <property type="evidence" value="ECO:0007669"/>
    <property type="project" value="UniProtKB-SubCell"/>
</dbReference>
<accession>A0A913ZWS3</accession>